<dbReference type="PANTHER" id="PTHR43884">
    <property type="entry name" value="ACYL-COA DEHYDROGENASE"/>
    <property type="match status" value="1"/>
</dbReference>
<evidence type="ECO:0000256" key="6">
    <source>
        <dbReference type="RuleBase" id="RU362125"/>
    </source>
</evidence>
<dbReference type="Pfam" id="PF00441">
    <property type="entry name" value="Acyl-CoA_dh_1"/>
    <property type="match status" value="1"/>
</dbReference>
<dbReference type="Pfam" id="PF02771">
    <property type="entry name" value="Acyl-CoA_dh_N"/>
    <property type="match status" value="1"/>
</dbReference>
<evidence type="ECO:0000256" key="3">
    <source>
        <dbReference type="ARBA" id="ARBA00022630"/>
    </source>
</evidence>
<accession>A0A1B9GZ10</accession>
<comment type="cofactor">
    <cofactor evidence="1 6">
        <name>FAD</name>
        <dbReference type="ChEBI" id="CHEBI:57692"/>
    </cofactor>
</comment>
<keyword evidence="5 6" id="KW-0560">Oxidoreductase</keyword>
<dbReference type="InterPro" id="IPR037069">
    <property type="entry name" value="AcylCoA_DH/ox_N_sf"/>
</dbReference>
<comment type="similarity">
    <text evidence="2 6">Belongs to the acyl-CoA dehydrogenase family.</text>
</comment>
<reference evidence="10 11" key="1">
    <citation type="submission" date="2013-07" db="EMBL/GenBank/DDBJ databases">
        <title>The Genome Sequence of Cryptococcus heveanensis BCC8398.</title>
        <authorList>
            <consortium name="The Broad Institute Genome Sequencing Platform"/>
            <person name="Cuomo C."/>
            <person name="Litvintseva A."/>
            <person name="Chen Y."/>
            <person name="Heitman J."/>
            <person name="Sun S."/>
            <person name="Springer D."/>
            <person name="Dromer F."/>
            <person name="Young S.K."/>
            <person name="Zeng Q."/>
            <person name="Gargeya S."/>
            <person name="Fitzgerald M."/>
            <person name="Abouelleil A."/>
            <person name="Alvarado L."/>
            <person name="Berlin A.M."/>
            <person name="Chapman S.B."/>
            <person name="Dewar J."/>
            <person name="Goldberg J."/>
            <person name="Griggs A."/>
            <person name="Gujja S."/>
            <person name="Hansen M."/>
            <person name="Howarth C."/>
            <person name="Imamovic A."/>
            <person name="Larimer J."/>
            <person name="McCowan C."/>
            <person name="Murphy C."/>
            <person name="Pearson M."/>
            <person name="Priest M."/>
            <person name="Roberts A."/>
            <person name="Saif S."/>
            <person name="Shea T."/>
            <person name="Sykes S."/>
            <person name="Wortman J."/>
            <person name="Nusbaum C."/>
            <person name="Birren B."/>
        </authorList>
    </citation>
    <scope>NUCLEOTIDE SEQUENCE [LARGE SCALE GENOMIC DNA]</scope>
    <source>
        <strain evidence="10 11">BCC8398</strain>
    </source>
</reference>
<organism evidence="10 11">
    <name type="scientific">Kwoniella heveanensis BCC8398</name>
    <dbReference type="NCBI Taxonomy" id="1296120"/>
    <lineage>
        <taxon>Eukaryota</taxon>
        <taxon>Fungi</taxon>
        <taxon>Dikarya</taxon>
        <taxon>Basidiomycota</taxon>
        <taxon>Agaricomycotina</taxon>
        <taxon>Tremellomycetes</taxon>
        <taxon>Tremellales</taxon>
        <taxon>Cryptococcaceae</taxon>
        <taxon>Kwoniella</taxon>
    </lineage>
</organism>
<dbReference type="FunFam" id="1.20.140.10:FF:000011">
    <property type="entry name" value="Medium-chain specific acyl-CoA dehydrogenase, mitochondrial"/>
    <property type="match status" value="1"/>
</dbReference>
<sequence>MSNRAALPLKRLALGRPCHHRVATRGMATASRSISGPVSFALDEDQRGIQELAVKFTKETIIPAAAEYDRTMAYPWPILKEAHELGLLNTHVPEAYGGPELGLLECALVSEALAYGCTGIQTAMEANGLAEAPLIVAASHDTKMKYLGRMTEEPLMAAYCVTEPGAGSDVAGIKTKAEKKGDKWVLNGNKMCTNAGHANWFFVLAVTDPSAPPSRGMTGFVVDADSDGIILGKKEINMGQRCSDTRMVTFQDVVIPEENVLGKPGEGFKIAMKAFDITRPLVASAAVGLAQRALEEATKYAQERKTMGQPIINHQGVAFMLADMAIGAEAARGLVWRAAWAKDCGERNTFYASMAKAFASKTAVENANLGVQVYGGAGFNTEMPMEKLYRDAKIYELYEGTSQIQRLIVSRNLSSLYPA</sequence>
<dbReference type="InterPro" id="IPR009075">
    <property type="entry name" value="AcylCo_DH/oxidase_C"/>
</dbReference>
<feature type="domain" description="Acyl-CoA dehydrogenase/oxidase C-terminal" evidence="7">
    <location>
        <begin position="265"/>
        <end position="413"/>
    </location>
</feature>
<dbReference type="AlphaFoldDB" id="A0A1B9GZ10"/>
<dbReference type="SUPFAM" id="SSF47203">
    <property type="entry name" value="Acyl-CoA dehydrogenase C-terminal domain-like"/>
    <property type="match status" value="1"/>
</dbReference>
<evidence type="ECO:0000259" key="8">
    <source>
        <dbReference type="Pfam" id="PF02770"/>
    </source>
</evidence>
<proteinExistence type="inferred from homology"/>
<reference evidence="11" key="2">
    <citation type="submission" date="2013-12" db="EMBL/GenBank/DDBJ databases">
        <title>Evolution of pathogenesis and genome organization in the Tremellales.</title>
        <authorList>
            <person name="Cuomo C."/>
            <person name="Litvintseva A."/>
            <person name="Heitman J."/>
            <person name="Chen Y."/>
            <person name="Sun S."/>
            <person name="Springer D."/>
            <person name="Dromer F."/>
            <person name="Young S."/>
            <person name="Zeng Q."/>
            <person name="Chapman S."/>
            <person name="Gujja S."/>
            <person name="Saif S."/>
            <person name="Birren B."/>
        </authorList>
    </citation>
    <scope>NUCLEOTIDE SEQUENCE [LARGE SCALE GENOMIC DNA]</scope>
    <source>
        <strain evidence="11">BCC8398</strain>
    </source>
</reference>
<dbReference type="InterPro" id="IPR046373">
    <property type="entry name" value="Acyl-CoA_Oxase/DH_mid-dom_sf"/>
</dbReference>
<dbReference type="InterPro" id="IPR009100">
    <property type="entry name" value="AcylCoA_DH/oxidase_NM_dom_sf"/>
</dbReference>
<dbReference type="InterPro" id="IPR013786">
    <property type="entry name" value="AcylCoA_DH/ox_N"/>
</dbReference>
<dbReference type="FunFam" id="2.40.110.10:FF:000001">
    <property type="entry name" value="Acyl-CoA dehydrogenase, mitochondrial"/>
    <property type="match status" value="1"/>
</dbReference>
<evidence type="ECO:0000256" key="1">
    <source>
        <dbReference type="ARBA" id="ARBA00001974"/>
    </source>
</evidence>
<evidence type="ECO:0000256" key="5">
    <source>
        <dbReference type="ARBA" id="ARBA00023002"/>
    </source>
</evidence>
<dbReference type="Gene3D" id="1.20.140.10">
    <property type="entry name" value="Butyryl-CoA Dehydrogenase, subunit A, domain 3"/>
    <property type="match status" value="1"/>
</dbReference>
<evidence type="ECO:0000256" key="4">
    <source>
        <dbReference type="ARBA" id="ARBA00022827"/>
    </source>
</evidence>
<dbReference type="PROSITE" id="PS00072">
    <property type="entry name" value="ACYL_COA_DH_1"/>
    <property type="match status" value="1"/>
</dbReference>
<evidence type="ECO:0000256" key="2">
    <source>
        <dbReference type="ARBA" id="ARBA00009347"/>
    </source>
</evidence>
<feature type="domain" description="Acyl-CoA oxidase/dehydrogenase middle" evidence="8">
    <location>
        <begin position="158"/>
        <end position="253"/>
    </location>
</feature>
<dbReference type="InterPro" id="IPR006089">
    <property type="entry name" value="Acyl-CoA_DH_CS"/>
</dbReference>
<evidence type="ECO:0000259" key="9">
    <source>
        <dbReference type="Pfam" id="PF02771"/>
    </source>
</evidence>
<protein>
    <submittedName>
        <fullName evidence="10">Acyl-CoA dehydrogenase</fullName>
    </submittedName>
</protein>
<dbReference type="OrthoDB" id="9988775at2759"/>
<name>A0A1B9GZ10_9TREE</name>
<evidence type="ECO:0000313" key="11">
    <source>
        <dbReference type="Proteomes" id="UP000092666"/>
    </source>
</evidence>
<dbReference type="InterPro" id="IPR036250">
    <property type="entry name" value="AcylCo_DH-like_C"/>
</dbReference>
<keyword evidence="3 6" id="KW-0285">Flavoprotein</keyword>
<dbReference type="Proteomes" id="UP000092666">
    <property type="component" value="Unassembled WGS sequence"/>
</dbReference>
<keyword evidence="11" id="KW-1185">Reference proteome</keyword>
<dbReference type="GO" id="GO:0050660">
    <property type="term" value="F:flavin adenine dinucleotide binding"/>
    <property type="evidence" value="ECO:0007669"/>
    <property type="project" value="InterPro"/>
</dbReference>
<dbReference type="PROSITE" id="PS00073">
    <property type="entry name" value="ACYL_COA_DH_2"/>
    <property type="match status" value="1"/>
</dbReference>
<dbReference type="GO" id="GO:0003995">
    <property type="term" value="F:acyl-CoA dehydrogenase activity"/>
    <property type="evidence" value="ECO:0007669"/>
    <property type="project" value="InterPro"/>
</dbReference>
<gene>
    <name evidence="10" type="ORF">I316_02137</name>
</gene>
<feature type="domain" description="Acyl-CoA dehydrogenase/oxidase N-terminal" evidence="9">
    <location>
        <begin position="44"/>
        <end position="152"/>
    </location>
</feature>
<dbReference type="InterPro" id="IPR006091">
    <property type="entry name" value="Acyl-CoA_Oxase/DH_mid-dom"/>
</dbReference>
<evidence type="ECO:0000259" key="7">
    <source>
        <dbReference type="Pfam" id="PF00441"/>
    </source>
</evidence>
<dbReference type="SUPFAM" id="SSF56645">
    <property type="entry name" value="Acyl-CoA dehydrogenase NM domain-like"/>
    <property type="match status" value="1"/>
</dbReference>
<dbReference type="PIRSF" id="PIRSF016578">
    <property type="entry name" value="HsaA"/>
    <property type="match status" value="1"/>
</dbReference>
<dbReference type="FunFam" id="1.10.540.10:FF:000010">
    <property type="entry name" value="Medium-chain specific acyl-CoA dehydrogenase, mitochondrial"/>
    <property type="match status" value="1"/>
</dbReference>
<dbReference type="Gene3D" id="1.10.540.10">
    <property type="entry name" value="Acyl-CoA dehydrogenase/oxidase, N-terminal domain"/>
    <property type="match status" value="1"/>
</dbReference>
<dbReference type="PANTHER" id="PTHR43884:SF12">
    <property type="entry name" value="ISOVALERYL-COA DEHYDROGENASE, MITOCHONDRIAL-RELATED"/>
    <property type="match status" value="1"/>
</dbReference>
<dbReference type="Gene3D" id="2.40.110.10">
    <property type="entry name" value="Butyryl-CoA Dehydrogenase, subunit A, domain 2"/>
    <property type="match status" value="1"/>
</dbReference>
<keyword evidence="4 6" id="KW-0274">FAD</keyword>
<dbReference type="STRING" id="1296120.A0A1B9GZ10"/>
<evidence type="ECO:0000313" key="10">
    <source>
        <dbReference type="EMBL" id="OCF36263.1"/>
    </source>
</evidence>
<dbReference type="EMBL" id="KI669496">
    <property type="protein sequence ID" value="OCF36263.1"/>
    <property type="molecule type" value="Genomic_DNA"/>
</dbReference>
<dbReference type="Pfam" id="PF02770">
    <property type="entry name" value="Acyl-CoA_dh_M"/>
    <property type="match status" value="1"/>
</dbReference>